<organism evidence="1 2">
    <name type="scientific">Rossellomorea vietnamensis</name>
    <dbReference type="NCBI Taxonomy" id="218284"/>
    <lineage>
        <taxon>Bacteria</taxon>
        <taxon>Bacillati</taxon>
        <taxon>Bacillota</taxon>
        <taxon>Bacilli</taxon>
        <taxon>Bacillales</taxon>
        <taxon>Bacillaceae</taxon>
        <taxon>Rossellomorea</taxon>
    </lineage>
</organism>
<sequence length="341" mass="40297">MLSLHDKKTIEPRKFFSNETKDFTPWLVQYDKIRELSDVIKLDIEVIGKEVNAKNRKRVDVLGRTKVSRENVVIENQLTVSDNDHFSRLLQYGVSFNAKYHIWIAPEFKEEHQDTIRDLNEKCAGRSYYYLVQFIPQLLKTGECVYEFRLVVGPEKVEVGLKENNVISTASSKPSLNESFRKEQVAKSSNLYLPVKDTFDKNLIHFANIRLSDIIELSDSKLWKEWEPKPDFNYNGYMHDFIVRHQINHLDNGKILTLREVQYIFRFDDFFELRKHVNYRVLKPHILDGKLKATKGNDRKWLVKREDLIEYIYENYIAFVPKTSKLVVKYTDTSQCDMSPS</sequence>
<evidence type="ECO:0000313" key="2">
    <source>
        <dbReference type="Proteomes" id="UP000465062"/>
    </source>
</evidence>
<accession>A0A6I6ULE6</accession>
<proteinExistence type="predicted"/>
<dbReference type="RefSeq" id="WP_159362657.1">
    <property type="nucleotide sequence ID" value="NZ_CP047394.1"/>
</dbReference>
<dbReference type="KEGG" id="bvq:FHE72_19010"/>
<dbReference type="GO" id="GO:0003676">
    <property type="term" value="F:nucleic acid binding"/>
    <property type="evidence" value="ECO:0007669"/>
    <property type="project" value="InterPro"/>
</dbReference>
<evidence type="ECO:0000313" key="1">
    <source>
        <dbReference type="EMBL" id="QHE62858.1"/>
    </source>
</evidence>
<dbReference type="Proteomes" id="UP000465062">
    <property type="component" value="Chromosome"/>
</dbReference>
<dbReference type="InterPro" id="IPR011856">
    <property type="entry name" value="tRNA_endonuc-like_dom_sf"/>
</dbReference>
<gene>
    <name evidence="1" type="ORF">FHE72_19010</name>
</gene>
<reference evidence="1 2" key="1">
    <citation type="submission" date="2019-06" db="EMBL/GenBank/DDBJ databases">
        <title>An operon consisting of a P-type ATPase gene and a transcriptional regular gene given the different cadmium resistance in Bacillus vietamensis 151-6 and Bacillus marisflavi 151-25.</title>
        <authorList>
            <person name="Yu X."/>
        </authorList>
    </citation>
    <scope>NUCLEOTIDE SEQUENCE [LARGE SCALE GENOMIC DNA]</scope>
    <source>
        <strain evidence="1 2">151-6</strain>
    </source>
</reference>
<protein>
    <submittedName>
        <fullName evidence="1">Uncharacterized protein</fullName>
    </submittedName>
</protein>
<dbReference type="AlphaFoldDB" id="A0A6I6ULE6"/>
<dbReference type="EMBL" id="CP047394">
    <property type="protein sequence ID" value="QHE62858.1"/>
    <property type="molecule type" value="Genomic_DNA"/>
</dbReference>
<dbReference type="Gene3D" id="3.40.1350.10">
    <property type="match status" value="1"/>
</dbReference>
<name>A0A6I6ULE6_9BACI</name>